<evidence type="ECO:0000313" key="2">
    <source>
        <dbReference type="EMBL" id="PQA86227.1"/>
    </source>
</evidence>
<evidence type="ECO:0000259" key="1">
    <source>
        <dbReference type="Pfam" id="PF03432"/>
    </source>
</evidence>
<dbReference type="InterPro" id="IPR005094">
    <property type="entry name" value="Endonuclease_MobA/VirD2"/>
</dbReference>
<accession>A0A2S7K135</accession>
<keyword evidence="3" id="KW-1185">Reference proteome</keyword>
<comment type="caution">
    <text evidence="2">The sequence shown here is derived from an EMBL/GenBank/DDBJ whole genome shotgun (WGS) entry which is preliminary data.</text>
</comment>
<dbReference type="Pfam" id="PF03432">
    <property type="entry name" value="Relaxase"/>
    <property type="match status" value="1"/>
</dbReference>
<sequence length="679" mass="74279">MRLSPCLHIFLGGAALTAAAPKCGGCGMRADSDFQPRLGRIRAQGGKASKRYLARLYASMEKARPGVFARRGSRRFVGAQIGRGAGLGAAFIANGRAFARHHMRRAAVKIRSVRLGANGLGKARAHLRYIQRDGAEKDGAPGKLYGPDRDAADGKAFLEEGRGDRHQFRIILSPEDGGELDDLNGYTRAVMAAAERDLGTRLDWVAVNHHDTDHPHVHIVLRGRDDQGRDLVIARDYITHGFRKRAEEIATLELGPRRDLAIARSRHAEIDKERFTSLDRKLCAAAIDGVVAPSHGRTAYERFQTKLLLARLRTLEKMRLAAREKDGWRLAPGLEETLREAGRRGDIIRSMGAAMGLQFEPAKLRELGAAGSPPRLVGRVVGEGAADDAHDKRFLALDGADGNQWHVTFDGAPGTAPPEGAIVEASLASAAPRKSDRTIAEIAARHDGMYSDALHARCDPSASPEYRLAHKRRLEALRRAGIGGRLADGTWRIPGDFLERTAQFEAAKASARMRTLSWVRLDALTTAPTRTFLDDAIEKGEDTHGALGFGSAVQKALATRRNWLLAQGLAQEKENGFSIDQDKLAARGAAAMNAHAETLGHRLGKTFVPTEDGETIKGRFTERLDLSAGRFAVLEKSKEFTLVPWRPVMEARRGRLIEGVMERGRVNWNFGRTRSGLGR</sequence>
<dbReference type="OrthoDB" id="9809969at2"/>
<feature type="domain" description="MobA/VirD2-like nuclease" evidence="1">
    <location>
        <begin position="164"/>
        <end position="229"/>
    </location>
</feature>
<name>A0A2S7K135_9PROT</name>
<protein>
    <submittedName>
        <fullName evidence="2">Conjugal transfer protein TraI</fullName>
    </submittedName>
</protein>
<dbReference type="Pfam" id="PF11843">
    <property type="entry name" value="DUF3363"/>
    <property type="match status" value="1"/>
</dbReference>
<dbReference type="EMBL" id="PJCH01000015">
    <property type="protein sequence ID" value="PQA86227.1"/>
    <property type="molecule type" value="Genomic_DNA"/>
</dbReference>
<gene>
    <name evidence="2" type="ORF">CW354_17910</name>
</gene>
<evidence type="ECO:0000313" key="3">
    <source>
        <dbReference type="Proteomes" id="UP000239504"/>
    </source>
</evidence>
<proteinExistence type="predicted"/>
<dbReference type="InterPro" id="IPR021795">
    <property type="entry name" value="DUF3363"/>
</dbReference>
<organism evidence="2 3">
    <name type="scientific">Hyphococcus luteus</name>
    <dbReference type="NCBI Taxonomy" id="2058213"/>
    <lineage>
        <taxon>Bacteria</taxon>
        <taxon>Pseudomonadati</taxon>
        <taxon>Pseudomonadota</taxon>
        <taxon>Alphaproteobacteria</taxon>
        <taxon>Parvularculales</taxon>
        <taxon>Parvularculaceae</taxon>
        <taxon>Hyphococcus</taxon>
    </lineage>
</organism>
<dbReference type="AlphaFoldDB" id="A0A2S7K135"/>
<reference evidence="2 3" key="1">
    <citation type="submission" date="2017-12" db="EMBL/GenBank/DDBJ databases">
        <authorList>
            <person name="Hurst M.R.H."/>
        </authorList>
    </citation>
    <scope>NUCLEOTIDE SEQUENCE [LARGE SCALE GENOMIC DNA]</scope>
    <source>
        <strain evidence="2 3">SY-3-19</strain>
    </source>
</reference>
<dbReference type="Proteomes" id="UP000239504">
    <property type="component" value="Unassembled WGS sequence"/>
</dbReference>